<organism evidence="2 3">
    <name type="scientific">Belliella filtrata</name>
    <dbReference type="NCBI Taxonomy" id="2923435"/>
    <lineage>
        <taxon>Bacteria</taxon>
        <taxon>Pseudomonadati</taxon>
        <taxon>Bacteroidota</taxon>
        <taxon>Cytophagia</taxon>
        <taxon>Cytophagales</taxon>
        <taxon>Cyclobacteriaceae</taxon>
        <taxon>Belliella</taxon>
    </lineage>
</organism>
<keyword evidence="3" id="KW-1185">Reference proteome</keyword>
<dbReference type="RefSeq" id="WP_241349624.1">
    <property type="nucleotide sequence ID" value="NZ_JAKZGP010000067.1"/>
</dbReference>
<reference evidence="2" key="1">
    <citation type="submission" date="2022-03" db="EMBL/GenBank/DDBJ databases">
        <title>De novo assembled genomes of Belliella spp. (Cyclobacteriaceae) strains.</title>
        <authorList>
            <person name="Szabo A."/>
            <person name="Korponai K."/>
            <person name="Felfoldi T."/>
        </authorList>
    </citation>
    <scope>NUCLEOTIDE SEQUENCE</scope>
    <source>
        <strain evidence="2">DSM 111904</strain>
    </source>
</reference>
<evidence type="ECO:0000313" key="3">
    <source>
        <dbReference type="Proteomes" id="UP001165489"/>
    </source>
</evidence>
<dbReference type="EMBL" id="JAKZGP010000067">
    <property type="protein sequence ID" value="MCH7411274.1"/>
    <property type="molecule type" value="Genomic_DNA"/>
</dbReference>
<comment type="caution">
    <text evidence="2">The sequence shown here is derived from an EMBL/GenBank/DDBJ whole genome shotgun (WGS) entry which is preliminary data.</text>
</comment>
<accession>A0ABS9V4G3</accession>
<dbReference type="Proteomes" id="UP001165489">
    <property type="component" value="Unassembled WGS sequence"/>
</dbReference>
<sequence length="171" mass="20778">MNAITKENRRIIIAWWKNREENRFEVFSSLRVFCNHYPRFNYNTVSNYLSKQKTAFETDEIMIERKVITQKTAAVNKPDLPVRLFWEFDHGKMDWVKSYRTVIARVIERGTDKDWKVMIDYYGRKKIIHALKNEITFLSDHAIEKVADTFKIKPEELKCYKRKQSRKQHWL</sequence>
<dbReference type="Pfam" id="PF21956">
    <property type="entry name" value="DUF6922"/>
    <property type="match status" value="1"/>
</dbReference>
<evidence type="ECO:0000259" key="1">
    <source>
        <dbReference type="Pfam" id="PF21956"/>
    </source>
</evidence>
<proteinExistence type="predicted"/>
<protein>
    <recommendedName>
        <fullName evidence="1">DUF6922 domain-containing protein</fullName>
    </recommendedName>
</protein>
<gene>
    <name evidence="2" type="ORF">MM239_17900</name>
</gene>
<dbReference type="InterPro" id="IPR053830">
    <property type="entry name" value="DUF6922"/>
</dbReference>
<name>A0ABS9V4G3_9BACT</name>
<evidence type="ECO:0000313" key="2">
    <source>
        <dbReference type="EMBL" id="MCH7411274.1"/>
    </source>
</evidence>
<feature type="domain" description="DUF6922" evidence="1">
    <location>
        <begin position="82"/>
        <end position="131"/>
    </location>
</feature>